<gene>
    <name evidence="1" type="ORF">PROQFM164_S04g000092</name>
</gene>
<name>W6QGX7_PENRF</name>
<accession>W6QGX7</accession>
<dbReference type="AlphaFoldDB" id="W6QGX7"/>
<sequence>MLWVPRTNPHGPLHDQGFKKRRRWKKKWMSPACCTIDELTPNWLIGLVMCARRAIGKPMQLQHIPESYDMRGCKDIALVSSK</sequence>
<reference evidence="1" key="1">
    <citation type="journal article" date="2014" name="Nat. Commun.">
        <title>Multiple recent horizontal transfers of a large genomic region in cheese making fungi.</title>
        <authorList>
            <person name="Cheeseman K."/>
            <person name="Ropars J."/>
            <person name="Renault P."/>
            <person name="Dupont J."/>
            <person name="Gouzy J."/>
            <person name="Branca A."/>
            <person name="Abraham A.L."/>
            <person name="Ceppi M."/>
            <person name="Conseiller E."/>
            <person name="Debuchy R."/>
            <person name="Malagnac F."/>
            <person name="Goarin A."/>
            <person name="Silar P."/>
            <person name="Lacoste S."/>
            <person name="Sallet E."/>
            <person name="Bensimon A."/>
            <person name="Giraud T."/>
            <person name="Brygoo Y."/>
        </authorList>
    </citation>
    <scope>NUCLEOTIDE SEQUENCE [LARGE SCALE GENOMIC DNA]</scope>
    <source>
        <strain evidence="1">FM164</strain>
    </source>
</reference>
<evidence type="ECO:0000313" key="2">
    <source>
        <dbReference type="Proteomes" id="UP000030686"/>
    </source>
</evidence>
<evidence type="ECO:0000313" key="1">
    <source>
        <dbReference type="EMBL" id="CDM35211.1"/>
    </source>
</evidence>
<keyword evidence="2" id="KW-1185">Reference proteome</keyword>
<organism evidence="1 2">
    <name type="scientific">Penicillium roqueforti (strain FM164)</name>
    <dbReference type="NCBI Taxonomy" id="1365484"/>
    <lineage>
        <taxon>Eukaryota</taxon>
        <taxon>Fungi</taxon>
        <taxon>Dikarya</taxon>
        <taxon>Ascomycota</taxon>
        <taxon>Pezizomycotina</taxon>
        <taxon>Eurotiomycetes</taxon>
        <taxon>Eurotiomycetidae</taxon>
        <taxon>Eurotiales</taxon>
        <taxon>Aspergillaceae</taxon>
        <taxon>Penicillium</taxon>
    </lineage>
</organism>
<dbReference type="Proteomes" id="UP000030686">
    <property type="component" value="Unassembled WGS sequence"/>
</dbReference>
<protein>
    <submittedName>
        <fullName evidence="1">Genomic scaffold, ProqFM164S04</fullName>
    </submittedName>
</protein>
<proteinExistence type="predicted"/>
<dbReference type="EMBL" id="HG792018">
    <property type="protein sequence ID" value="CDM35211.1"/>
    <property type="molecule type" value="Genomic_DNA"/>
</dbReference>